<dbReference type="Gene3D" id="1.10.10.630">
    <property type="entry name" value="DnaD domain-like"/>
    <property type="match status" value="1"/>
</dbReference>
<dbReference type="Proteomes" id="UP000215059">
    <property type="component" value="Unassembled WGS sequence"/>
</dbReference>
<feature type="region of interest" description="Disordered" evidence="2">
    <location>
        <begin position="206"/>
        <end position="229"/>
    </location>
</feature>
<comment type="caution">
    <text evidence="4">The sequence shown here is derived from an EMBL/GenBank/DDBJ whole genome shotgun (WGS) entry which is preliminary data.</text>
</comment>
<accession>A0A235F765</accession>
<proteinExistence type="inferred from homology"/>
<dbReference type="RefSeq" id="WP_094252534.1">
    <property type="nucleotide sequence ID" value="NZ_JBHLXL010000001.1"/>
</dbReference>
<dbReference type="InterPro" id="IPR034829">
    <property type="entry name" value="DnaD-like_sf"/>
</dbReference>
<feature type="domain" description="DnaB/C C-terminal" evidence="3">
    <location>
        <begin position="127"/>
        <end position="196"/>
    </location>
</feature>
<organism evidence="4 5">
    <name type="scientific">Fictibacillus aquaticus</name>
    <dbReference type="NCBI Taxonomy" id="2021314"/>
    <lineage>
        <taxon>Bacteria</taxon>
        <taxon>Bacillati</taxon>
        <taxon>Bacillota</taxon>
        <taxon>Bacilli</taxon>
        <taxon>Bacillales</taxon>
        <taxon>Fictibacillaceae</taxon>
        <taxon>Fictibacillus</taxon>
    </lineage>
</organism>
<sequence>MNYIKELNAFYDWLETNELSPSAINLWYALLHINNKAGWCHSFCVAESVLHVKTGLSDRTIRKARAELKEKNRIDFCSRKGGRAPVYTITSFFPAEKSIAARAGENAAAKPQPPASAALPPLPNLVQSFAANFHYQPSTNQIQLLSSYIDQDGMDEELVIWAMNDTGQRGKHFEYFRTMLNRLSVKRIHTVKEAISAREEYKKRIEQSRNKGNVRPFRKNMSASPVPEWVGDHQHSMTSFSSSNEGENKQWLDEILEGL</sequence>
<evidence type="ECO:0000256" key="1">
    <source>
        <dbReference type="ARBA" id="ARBA00093462"/>
    </source>
</evidence>
<dbReference type="AlphaFoldDB" id="A0A235F765"/>
<dbReference type="EMBL" id="NOII01000003">
    <property type="protein sequence ID" value="OYD57186.1"/>
    <property type="molecule type" value="Genomic_DNA"/>
</dbReference>
<gene>
    <name evidence="4" type="ORF">CGZ90_10860</name>
</gene>
<comment type="similarity">
    <text evidence="1">Belongs to the DnaB/DnaD family.</text>
</comment>
<dbReference type="OrthoDB" id="1047417at2"/>
<evidence type="ECO:0000256" key="2">
    <source>
        <dbReference type="SAM" id="MobiDB-lite"/>
    </source>
</evidence>
<evidence type="ECO:0000259" key="3">
    <source>
        <dbReference type="Pfam" id="PF07261"/>
    </source>
</evidence>
<evidence type="ECO:0000313" key="5">
    <source>
        <dbReference type="Proteomes" id="UP000215059"/>
    </source>
</evidence>
<dbReference type="Pfam" id="PF07261">
    <property type="entry name" value="DnaB_2"/>
    <property type="match status" value="1"/>
</dbReference>
<keyword evidence="5" id="KW-1185">Reference proteome</keyword>
<name>A0A235F765_9BACL</name>
<evidence type="ECO:0000313" key="4">
    <source>
        <dbReference type="EMBL" id="OYD57186.1"/>
    </source>
</evidence>
<reference evidence="4 5" key="1">
    <citation type="submission" date="2017-07" db="EMBL/GenBank/DDBJ databases">
        <title>Fictibacillus sp. nov. GDSW-R2A3 Genome sequencing and assembly.</title>
        <authorList>
            <person name="Mayilraj S."/>
        </authorList>
    </citation>
    <scope>NUCLEOTIDE SEQUENCE [LARGE SCALE GENOMIC DNA]</scope>
    <source>
        <strain evidence="4 5">GDSW-R2A3</strain>
    </source>
</reference>
<dbReference type="InterPro" id="IPR006343">
    <property type="entry name" value="DnaB/C_C"/>
</dbReference>
<protein>
    <recommendedName>
        <fullName evidence="3">DnaB/C C-terminal domain-containing protein</fullName>
    </recommendedName>
</protein>